<name>J4I906_9APHY</name>
<dbReference type="HOGENOM" id="CLU_1704263_0_0_1"/>
<dbReference type="RefSeq" id="XP_012179609.1">
    <property type="nucleotide sequence ID" value="XM_012324219.1"/>
</dbReference>
<sequence>MDDGGRMQVTEVRASPREAKGWGLNLSGVHAIVSADLSLVGSWGLRPPPWLKPLPTPVVPSPDPPAARCVSTGSPSSPSLPFSPSSLLLPFLPAPAFEVRDALDQKRDILEEVNPSFPSYCGISDAVVAVRLLASRLALSLLVNSRTPIPSADM</sequence>
<reference evidence="1 2" key="1">
    <citation type="journal article" date="2012" name="Appl. Environ. Microbiol.">
        <title>Short-read sequencing for genomic analysis of the brown rot fungus Fibroporia radiculosa.</title>
        <authorList>
            <person name="Tang J.D."/>
            <person name="Perkins A.D."/>
            <person name="Sonstegard T.S."/>
            <person name="Schroeder S.G."/>
            <person name="Burgess S.C."/>
            <person name="Diehl S.V."/>
        </authorList>
    </citation>
    <scope>NUCLEOTIDE SEQUENCE [LARGE SCALE GENOMIC DNA]</scope>
    <source>
        <strain evidence="1 2">TFFH 294</strain>
    </source>
</reference>
<evidence type="ECO:0000313" key="2">
    <source>
        <dbReference type="Proteomes" id="UP000006352"/>
    </source>
</evidence>
<evidence type="ECO:0000313" key="1">
    <source>
        <dbReference type="EMBL" id="CCM00326.1"/>
    </source>
</evidence>
<dbReference type="Proteomes" id="UP000006352">
    <property type="component" value="Unassembled WGS sequence"/>
</dbReference>
<protein>
    <submittedName>
        <fullName evidence="1">Uncharacterized protein</fullName>
    </submittedName>
</protein>
<accession>J4I906</accession>
<keyword evidence="2" id="KW-1185">Reference proteome</keyword>
<dbReference type="AlphaFoldDB" id="J4I906"/>
<proteinExistence type="predicted"/>
<organism evidence="1 2">
    <name type="scientific">Fibroporia radiculosa</name>
    <dbReference type="NCBI Taxonomy" id="599839"/>
    <lineage>
        <taxon>Eukaryota</taxon>
        <taxon>Fungi</taxon>
        <taxon>Dikarya</taxon>
        <taxon>Basidiomycota</taxon>
        <taxon>Agaricomycotina</taxon>
        <taxon>Agaricomycetes</taxon>
        <taxon>Polyporales</taxon>
        <taxon>Fibroporiaceae</taxon>
        <taxon>Fibroporia</taxon>
    </lineage>
</organism>
<dbReference type="InParanoid" id="J4I906"/>
<gene>
    <name evidence="1" type="ORF">FIBRA_02356</name>
</gene>
<dbReference type="EMBL" id="HE796979">
    <property type="protein sequence ID" value="CCM00326.1"/>
    <property type="molecule type" value="Genomic_DNA"/>
</dbReference>
<dbReference type="GeneID" id="24095237"/>